<sequence>MNTKLVKTLQQVRELLQSAPGIESGYTVQQRRAGIFRPIFKRLQ</sequence>
<reference evidence="1" key="1">
    <citation type="submission" date="2022-10" db="EMBL/GenBank/DDBJ databases">
        <title>Completed Genome Sequence of two octocoral isolated bacterium, Endozoicomonas euniceicola EF212T and Endozoicomonas gorgoniicola PS125T.</title>
        <authorList>
            <person name="Chiou Y.-J."/>
            <person name="Chen Y.-H."/>
        </authorList>
    </citation>
    <scope>NUCLEOTIDE SEQUENCE</scope>
    <source>
        <strain evidence="1">EF212</strain>
    </source>
</reference>
<proteinExistence type="predicted"/>
<accession>A0ABY6GVC0</accession>
<dbReference type="Proteomes" id="UP001163255">
    <property type="component" value="Chromosome"/>
</dbReference>
<dbReference type="RefSeq" id="WP_262599031.1">
    <property type="nucleotide sequence ID" value="NZ_CP103300.1"/>
</dbReference>
<organism evidence="1 2">
    <name type="scientific">Endozoicomonas euniceicola</name>
    <dbReference type="NCBI Taxonomy" id="1234143"/>
    <lineage>
        <taxon>Bacteria</taxon>
        <taxon>Pseudomonadati</taxon>
        <taxon>Pseudomonadota</taxon>
        <taxon>Gammaproteobacteria</taxon>
        <taxon>Oceanospirillales</taxon>
        <taxon>Endozoicomonadaceae</taxon>
        <taxon>Endozoicomonas</taxon>
    </lineage>
</organism>
<keyword evidence="2" id="KW-1185">Reference proteome</keyword>
<evidence type="ECO:0000313" key="2">
    <source>
        <dbReference type="Proteomes" id="UP001163255"/>
    </source>
</evidence>
<protein>
    <submittedName>
        <fullName evidence="1">Uncharacterized protein</fullName>
    </submittedName>
</protein>
<name>A0ABY6GVC0_9GAMM</name>
<evidence type="ECO:0000313" key="1">
    <source>
        <dbReference type="EMBL" id="UYM16715.1"/>
    </source>
</evidence>
<gene>
    <name evidence="1" type="ORF">NX720_01915</name>
</gene>
<dbReference type="EMBL" id="CP103300">
    <property type="protein sequence ID" value="UYM16715.1"/>
    <property type="molecule type" value="Genomic_DNA"/>
</dbReference>